<name>A0A0C9Y7Q0_9AGAR</name>
<evidence type="ECO:0000313" key="1">
    <source>
        <dbReference type="EMBL" id="KIK04043.1"/>
    </source>
</evidence>
<organism evidence="1 2">
    <name type="scientific">Laccaria amethystina LaAM-08-1</name>
    <dbReference type="NCBI Taxonomy" id="1095629"/>
    <lineage>
        <taxon>Eukaryota</taxon>
        <taxon>Fungi</taxon>
        <taxon>Dikarya</taxon>
        <taxon>Basidiomycota</taxon>
        <taxon>Agaricomycotina</taxon>
        <taxon>Agaricomycetes</taxon>
        <taxon>Agaricomycetidae</taxon>
        <taxon>Agaricales</taxon>
        <taxon>Agaricineae</taxon>
        <taxon>Hydnangiaceae</taxon>
        <taxon>Laccaria</taxon>
    </lineage>
</organism>
<dbReference type="AlphaFoldDB" id="A0A0C9Y7Q0"/>
<dbReference type="Proteomes" id="UP000054477">
    <property type="component" value="Unassembled WGS sequence"/>
</dbReference>
<gene>
    <name evidence="1" type="ORF">K443DRAFT_444032</name>
</gene>
<accession>A0A0C9Y7Q0</accession>
<keyword evidence="2" id="KW-1185">Reference proteome</keyword>
<dbReference type="HOGENOM" id="CLU_033082_3_2_1"/>
<sequence>MNGFFPLVTKGREDKAMKRSRIWFDDGSTILQAEDTQFCVHKSVILKHFPTLNDFVPSQSPGLPSSDGCAIIDLSDSAKDWESLLIMIYDHLPTCKTTDLIPFRTLVAMLRLGDKYHGHSIREEALRFLRYEFPRDLDDWMDVWGTKIYPYPESEFDFINFADEIGLHSVLPAMYYTCIKYEKLKDIFYGHLNSDGSVTRLSPDVQACLVVGREKLAFALKTHTFSWLYNKKIIPCPRCSTKPECTAARNQLIRRVWMPVPNISLALDLWNRSEFASGLCSFCAFTAEKLFHSGQEKLWNELPSYFGLPSWDKLEDFDDSGSSSLL</sequence>
<dbReference type="OrthoDB" id="3217871at2759"/>
<protein>
    <recommendedName>
        <fullName evidence="3">BTB domain-containing protein</fullName>
    </recommendedName>
</protein>
<dbReference type="EMBL" id="KN838574">
    <property type="protein sequence ID" value="KIK04043.1"/>
    <property type="molecule type" value="Genomic_DNA"/>
</dbReference>
<reference evidence="2" key="2">
    <citation type="submission" date="2015-01" db="EMBL/GenBank/DDBJ databases">
        <title>Evolutionary Origins and Diversification of the Mycorrhizal Mutualists.</title>
        <authorList>
            <consortium name="DOE Joint Genome Institute"/>
            <consortium name="Mycorrhizal Genomics Consortium"/>
            <person name="Kohler A."/>
            <person name="Kuo A."/>
            <person name="Nagy L.G."/>
            <person name="Floudas D."/>
            <person name="Copeland A."/>
            <person name="Barry K.W."/>
            <person name="Cichocki N."/>
            <person name="Veneault-Fourrey C."/>
            <person name="LaButti K."/>
            <person name="Lindquist E.A."/>
            <person name="Lipzen A."/>
            <person name="Lundell T."/>
            <person name="Morin E."/>
            <person name="Murat C."/>
            <person name="Riley R."/>
            <person name="Ohm R."/>
            <person name="Sun H."/>
            <person name="Tunlid A."/>
            <person name="Henrissat B."/>
            <person name="Grigoriev I.V."/>
            <person name="Hibbett D.S."/>
            <person name="Martin F."/>
        </authorList>
    </citation>
    <scope>NUCLEOTIDE SEQUENCE [LARGE SCALE GENOMIC DNA]</scope>
    <source>
        <strain evidence="2">LaAM-08-1</strain>
    </source>
</reference>
<evidence type="ECO:0000313" key="2">
    <source>
        <dbReference type="Proteomes" id="UP000054477"/>
    </source>
</evidence>
<evidence type="ECO:0008006" key="3">
    <source>
        <dbReference type="Google" id="ProtNLM"/>
    </source>
</evidence>
<reference evidence="1 2" key="1">
    <citation type="submission" date="2014-04" db="EMBL/GenBank/DDBJ databases">
        <authorList>
            <consortium name="DOE Joint Genome Institute"/>
            <person name="Kuo A."/>
            <person name="Kohler A."/>
            <person name="Nagy L.G."/>
            <person name="Floudas D."/>
            <person name="Copeland A."/>
            <person name="Barry K.W."/>
            <person name="Cichocki N."/>
            <person name="Veneault-Fourrey C."/>
            <person name="LaButti K."/>
            <person name="Lindquist E.A."/>
            <person name="Lipzen A."/>
            <person name="Lundell T."/>
            <person name="Morin E."/>
            <person name="Murat C."/>
            <person name="Sun H."/>
            <person name="Tunlid A."/>
            <person name="Henrissat B."/>
            <person name="Grigoriev I.V."/>
            <person name="Hibbett D.S."/>
            <person name="Martin F."/>
            <person name="Nordberg H.P."/>
            <person name="Cantor M.N."/>
            <person name="Hua S.X."/>
        </authorList>
    </citation>
    <scope>NUCLEOTIDE SEQUENCE [LARGE SCALE GENOMIC DNA]</scope>
    <source>
        <strain evidence="1 2">LaAM-08-1</strain>
    </source>
</reference>
<proteinExistence type="predicted"/>